<evidence type="ECO:0000256" key="1">
    <source>
        <dbReference type="SAM" id="Phobius"/>
    </source>
</evidence>
<feature type="transmembrane region" description="Helical" evidence="1">
    <location>
        <begin position="411"/>
        <end position="438"/>
    </location>
</feature>
<feature type="transmembrane region" description="Helical" evidence="1">
    <location>
        <begin position="237"/>
        <end position="258"/>
    </location>
</feature>
<feature type="transmembrane region" description="Helical" evidence="1">
    <location>
        <begin position="365"/>
        <end position="390"/>
    </location>
</feature>
<dbReference type="Proteomes" id="UP000194639">
    <property type="component" value="Unassembled WGS sequence"/>
</dbReference>
<evidence type="ECO:0000313" key="3">
    <source>
        <dbReference type="Proteomes" id="UP000194639"/>
    </source>
</evidence>
<gene>
    <name evidence="2" type="ORF">HK12_12095</name>
</gene>
<evidence type="ECO:0008006" key="4">
    <source>
        <dbReference type="Google" id="ProtNLM"/>
    </source>
</evidence>
<keyword evidence="1" id="KW-0472">Membrane</keyword>
<feature type="transmembrane region" description="Helical" evidence="1">
    <location>
        <begin position="80"/>
        <end position="99"/>
    </location>
</feature>
<name>A0A251ZYN9_9PROT</name>
<feature type="transmembrane region" description="Helical" evidence="1">
    <location>
        <begin position="212"/>
        <end position="231"/>
    </location>
</feature>
<accession>A0A251ZYN9</accession>
<feature type="transmembrane region" description="Helical" evidence="1">
    <location>
        <begin position="270"/>
        <end position="288"/>
    </location>
</feature>
<feature type="transmembrane region" description="Helical" evidence="1">
    <location>
        <begin position="580"/>
        <end position="598"/>
    </location>
</feature>
<evidence type="ECO:0000313" key="2">
    <source>
        <dbReference type="EMBL" id="OUI79762.1"/>
    </source>
</evidence>
<dbReference type="EMBL" id="JOMO01000052">
    <property type="protein sequence ID" value="OUI79762.1"/>
    <property type="molecule type" value="Genomic_DNA"/>
</dbReference>
<feature type="transmembrane region" description="Helical" evidence="1">
    <location>
        <begin position="471"/>
        <end position="494"/>
    </location>
</feature>
<protein>
    <recommendedName>
        <fullName evidence="4">NADH:quinone oxidoreductase/Mrp antiporter membrane subunit domain-containing protein</fullName>
    </recommendedName>
</protein>
<comment type="caution">
    <text evidence="2">The sequence shown here is derived from an EMBL/GenBank/DDBJ whole genome shotgun (WGS) entry which is preliminary data.</text>
</comment>
<reference evidence="2 3" key="1">
    <citation type="submission" date="2014-06" db="EMBL/GenBank/DDBJ databases">
        <authorList>
            <person name="Ju J."/>
            <person name="Zhang J."/>
        </authorList>
    </citation>
    <scope>NUCLEOTIDE SEQUENCE [LARGE SCALE GENOMIC DNA]</scope>
    <source>
        <strain evidence="2">DmW_045</strain>
    </source>
</reference>
<keyword evidence="1" id="KW-0812">Transmembrane</keyword>
<keyword evidence="1" id="KW-1133">Transmembrane helix</keyword>
<proteinExistence type="predicted"/>
<feature type="transmembrane region" description="Helical" evidence="1">
    <location>
        <begin position="12"/>
        <end position="35"/>
    </location>
</feature>
<feature type="transmembrane region" description="Helical" evidence="1">
    <location>
        <begin position="50"/>
        <end position="68"/>
    </location>
</feature>
<sequence length="599" mass="61922">MRVFRLRVGAGSILISFLLGGLLVLFAAAGVLAVLPEGTLRRAEAWRGEMLAALWTAIGALAITGASLRIEGVVNWCPVFGMDGPTLPMLVLLAFAGGVMSRGHRGLACVLAGLAFLALSPLVFGLLAGTALVLLAGRGRQGVCLPAAIIPACIPADSPLSPYLMGGMVLLLGWAVASQKGPEATVPAGIGLFLLGRLLSETGVLAPVPQMVLLGSGCVVALAGGVLALRARHAVQVAAGLGCAGFGALVVLLTLALATTLEGMEQFRTATQLGVGAPFLALLAVLWLCQPMQPNLFVPPATQDRAPALPLALPARMCCPAGFIVLCGGLFALSGLPPLGGFSVLWCLISAGELATLAAPPVQALGTVLVLVMAASFMALGVLGLFRLGFAALNAADTAIKPGQPGMPSGGVFQVLPAIVCFAASLVVAVLPGVWLALQDHLFVGEAARGFAWQHVLSIWFTDTPVSYTPLYSLMALVACAGSVVGLGMLFKLYPFPAKAGTRPLWQEGAPLLQTEDGSVFQERTNTHATAQIGSMLAVFAGITSQRPENWRFFDKIMLSARFMQALLFKAVAWCEAQGMVLILLFLGAGLVFGLFASK</sequence>
<feature type="transmembrane region" description="Helical" evidence="1">
    <location>
        <begin position="143"/>
        <end position="164"/>
    </location>
</feature>
<feature type="transmembrane region" description="Helical" evidence="1">
    <location>
        <begin position="111"/>
        <end position="136"/>
    </location>
</feature>
<dbReference type="AlphaFoldDB" id="A0A251ZYN9"/>
<organism evidence="2 3">
    <name type="scientific">Acetobacter orientalis</name>
    <dbReference type="NCBI Taxonomy" id="146474"/>
    <lineage>
        <taxon>Bacteria</taxon>
        <taxon>Pseudomonadati</taxon>
        <taxon>Pseudomonadota</taxon>
        <taxon>Alphaproteobacteria</taxon>
        <taxon>Acetobacterales</taxon>
        <taxon>Acetobacteraceae</taxon>
        <taxon>Acetobacter</taxon>
    </lineage>
</organism>